<keyword evidence="1" id="KW-0732">Signal</keyword>
<gene>
    <name evidence="2" type="ORF">N0V83_006920</name>
</gene>
<reference evidence="2" key="1">
    <citation type="submission" date="2022-10" db="EMBL/GenBank/DDBJ databases">
        <title>Tapping the CABI collections for fungal endophytes: first genome assemblies for Collariella, Neodidymelliopsis, Ascochyta clinopodiicola, Didymella pomorum, Didymosphaeria variabile, Neocosmospora piperis and Neocucurbitaria cava.</title>
        <authorList>
            <person name="Hill R."/>
        </authorList>
    </citation>
    <scope>NUCLEOTIDE SEQUENCE</scope>
    <source>
        <strain evidence="2">IMI 356814</strain>
    </source>
</reference>
<comment type="caution">
    <text evidence="2">The sequence shown here is derived from an EMBL/GenBank/DDBJ whole genome shotgun (WGS) entry which is preliminary data.</text>
</comment>
<evidence type="ECO:0000313" key="3">
    <source>
        <dbReference type="Proteomes" id="UP001140560"/>
    </source>
</evidence>
<accession>A0A9W8Y440</accession>
<keyword evidence="3" id="KW-1185">Reference proteome</keyword>
<protein>
    <submittedName>
        <fullName evidence="2">Uncharacterized protein</fullName>
    </submittedName>
</protein>
<dbReference type="AlphaFoldDB" id="A0A9W8Y440"/>
<organism evidence="2 3">
    <name type="scientific">Neocucurbitaria cava</name>
    <dbReference type="NCBI Taxonomy" id="798079"/>
    <lineage>
        <taxon>Eukaryota</taxon>
        <taxon>Fungi</taxon>
        <taxon>Dikarya</taxon>
        <taxon>Ascomycota</taxon>
        <taxon>Pezizomycotina</taxon>
        <taxon>Dothideomycetes</taxon>
        <taxon>Pleosporomycetidae</taxon>
        <taxon>Pleosporales</taxon>
        <taxon>Pleosporineae</taxon>
        <taxon>Cucurbitariaceae</taxon>
        <taxon>Neocucurbitaria</taxon>
    </lineage>
</organism>
<evidence type="ECO:0000313" key="2">
    <source>
        <dbReference type="EMBL" id="KAJ4367339.1"/>
    </source>
</evidence>
<evidence type="ECO:0000256" key="1">
    <source>
        <dbReference type="SAM" id="SignalP"/>
    </source>
</evidence>
<name>A0A9W8Y440_9PLEO</name>
<sequence>MLVWTFVTATSLGTLVASGILRSPSSSSIKFSQRLAREADSHDGVSNVVDELKSLALVPEVAGLDFDPKNYADAAMWELYADVKGEHLVCLMQATDKGAGFLIEDKRTPPSAASPWTGDLKNELATWFWHETDWDKSWECDWERIGLGKAFAALGLNAKPAYEDDGSPADGHNDCVSITHYDKEDYEDPEALWPMMKDVMDQKYYVGGKEYMATGGYYQFSVNKIDGAIIAININSPGSMANEFWVRRNWGRKAAPEELPGLRFCSDIYWAYWARDNPNVKSLRIYGASMIVNEQTVPLVARAFKNVGVKSLAPWPGTSFSWDTEEGIALIGSPIGATIAHMLIRHKAELGIKHISKVNVVTNDYGGGRPRFGEEPRKDLHLFFEIEDVPADKVTTDPAEQQKRDSVKHGIEVFESKVVHMNKNGSNIVREHIMRI</sequence>
<feature type="chain" id="PRO_5040981301" evidence="1">
    <location>
        <begin position="18"/>
        <end position="436"/>
    </location>
</feature>
<dbReference type="OrthoDB" id="5337308at2759"/>
<dbReference type="EMBL" id="JAPEUY010000012">
    <property type="protein sequence ID" value="KAJ4367339.1"/>
    <property type="molecule type" value="Genomic_DNA"/>
</dbReference>
<dbReference type="Proteomes" id="UP001140560">
    <property type="component" value="Unassembled WGS sequence"/>
</dbReference>
<proteinExistence type="predicted"/>
<feature type="signal peptide" evidence="1">
    <location>
        <begin position="1"/>
        <end position="17"/>
    </location>
</feature>